<dbReference type="Proteomes" id="UP000241986">
    <property type="component" value="Unassembled WGS sequence"/>
</dbReference>
<name>A0A2T4MWQ1_AERVE</name>
<reference evidence="1 2" key="1">
    <citation type="submission" date="2018-03" db="EMBL/GenBank/DDBJ databases">
        <title>Aeromonas veronii whole genome sequencing and analysis.</title>
        <authorList>
            <person name="Xie H."/>
            <person name="Liu T."/>
            <person name="Wang K."/>
        </authorList>
    </citation>
    <scope>NUCLEOTIDE SEQUENCE [LARGE SCALE GENOMIC DNA]</scope>
    <source>
        <strain evidence="1 2">XH.VA.1</strain>
    </source>
</reference>
<accession>A0A2T4MWQ1</accession>
<dbReference type="EMBL" id="PZKL01000045">
    <property type="protein sequence ID" value="PTH79017.1"/>
    <property type="molecule type" value="Genomic_DNA"/>
</dbReference>
<organism evidence="1 2">
    <name type="scientific">Aeromonas veronii</name>
    <dbReference type="NCBI Taxonomy" id="654"/>
    <lineage>
        <taxon>Bacteria</taxon>
        <taxon>Pseudomonadati</taxon>
        <taxon>Pseudomonadota</taxon>
        <taxon>Gammaproteobacteria</taxon>
        <taxon>Aeromonadales</taxon>
        <taxon>Aeromonadaceae</taxon>
        <taxon>Aeromonas</taxon>
    </lineage>
</organism>
<proteinExistence type="predicted"/>
<dbReference type="AlphaFoldDB" id="A0A2T4MWQ1"/>
<dbReference type="RefSeq" id="WP_107684642.1">
    <property type="nucleotide sequence ID" value="NZ_PZKL01000045.1"/>
</dbReference>
<protein>
    <submittedName>
        <fullName evidence="1">Uncharacterized protein</fullName>
    </submittedName>
</protein>
<sequence length="112" mass="13049">MALPVFNNTSGFETEQENNGRECRIIGIYMDPDDCSVIDAIAMPQFKIQFTDNGEVYSAYPDEIEKEFWTQDMHDYFAGLQAYVDGKTKCPFKEAERKKAWTFGFNHRDRNN</sequence>
<comment type="caution">
    <text evidence="1">The sequence shown here is derived from an EMBL/GenBank/DDBJ whole genome shotgun (WGS) entry which is preliminary data.</text>
</comment>
<gene>
    <name evidence="1" type="ORF">DAA48_21505</name>
</gene>
<evidence type="ECO:0000313" key="2">
    <source>
        <dbReference type="Proteomes" id="UP000241986"/>
    </source>
</evidence>
<evidence type="ECO:0000313" key="1">
    <source>
        <dbReference type="EMBL" id="PTH79017.1"/>
    </source>
</evidence>